<name>A0A8H3G6M8_9LECA</name>
<keyword evidence="3" id="KW-1185">Reference proteome</keyword>
<sequence length="421" mass="44391">MIRCTSSQENMAVTDEAQSQAGSLQAEVLGYVTAHRSISPDLLRPLQLLSKRSSSSQHMGASCSKGCSVGLSAKPSLRSSSQSVDSPYLVSSPASRKPSHSTRNLGEEPSGSDLIQAHHQDTPSGQLQNALAASAATAVLSEASFTAATAVANAPAHATPPLPTIAQQSFHDATVVYSRPLDRPSYNSKASSARNGGAAGSLNRHVPFPDALQGVVRQPSPEAFAQLLQQHLFDKQDMKVDVQQPGKVDSWYWAEVDLKLLLQQFRGLKVTQQYKLTQKQLTALGPEGKAPLARVEMEMLGKVVNDFMAQLGAPSSALPAAVSAAMSQPGNDSATNGFEDLGEGSSGMTSILPGSSDAVLGSRGGYLGSQAGQQQGARRGVGTGAGKSLTNSQVKNKNGLQKQREQLKAGKRWPQQLDYTF</sequence>
<organism evidence="2 3">
    <name type="scientific">Imshaugia aleurites</name>
    <dbReference type="NCBI Taxonomy" id="172621"/>
    <lineage>
        <taxon>Eukaryota</taxon>
        <taxon>Fungi</taxon>
        <taxon>Dikarya</taxon>
        <taxon>Ascomycota</taxon>
        <taxon>Pezizomycotina</taxon>
        <taxon>Lecanoromycetes</taxon>
        <taxon>OSLEUM clade</taxon>
        <taxon>Lecanoromycetidae</taxon>
        <taxon>Lecanorales</taxon>
        <taxon>Lecanorineae</taxon>
        <taxon>Parmeliaceae</taxon>
        <taxon>Imshaugia</taxon>
    </lineage>
</organism>
<feature type="compositionally biased region" description="Low complexity" evidence="1">
    <location>
        <begin position="187"/>
        <end position="201"/>
    </location>
</feature>
<feature type="compositionally biased region" description="Low complexity" evidence="1">
    <location>
        <begin position="368"/>
        <end position="378"/>
    </location>
</feature>
<reference evidence="2" key="1">
    <citation type="submission" date="2021-03" db="EMBL/GenBank/DDBJ databases">
        <authorList>
            <person name="Tagirdzhanova G."/>
        </authorList>
    </citation>
    <scope>NUCLEOTIDE SEQUENCE</scope>
</reference>
<dbReference type="Proteomes" id="UP000664534">
    <property type="component" value="Unassembled WGS sequence"/>
</dbReference>
<protein>
    <submittedName>
        <fullName evidence="2">Uncharacterized protein</fullName>
    </submittedName>
</protein>
<gene>
    <name evidence="2" type="ORF">IMSHALPRED_009542</name>
</gene>
<feature type="region of interest" description="Disordered" evidence="1">
    <location>
        <begin position="74"/>
        <end position="129"/>
    </location>
</feature>
<dbReference type="AlphaFoldDB" id="A0A8H3G6M8"/>
<dbReference type="OrthoDB" id="6344460at2759"/>
<dbReference type="EMBL" id="CAJPDT010000073">
    <property type="protein sequence ID" value="CAF9933966.1"/>
    <property type="molecule type" value="Genomic_DNA"/>
</dbReference>
<comment type="caution">
    <text evidence="2">The sequence shown here is derived from an EMBL/GenBank/DDBJ whole genome shotgun (WGS) entry which is preliminary data.</text>
</comment>
<proteinExistence type="predicted"/>
<accession>A0A8H3G6M8</accession>
<feature type="compositionally biased region" description="Polar residues" evidence="1">
    <location>
        <begin position="388"/>
        <end position="401"/>
    </location>
</feature>
<evidence type="ECO:0000313" key="2">
    <source>
        <dbReference type="EMBL" id="CAF9933966.1"/>
    </source>
</evidence>
<feature type="region of interest" description="Disordered" evidence="1">
    <location>
        <begin position="327"/>
        <end position="421"/>
    </location>
</feature>
<evidence type="ECO:0000313" key="3">
    <source>
        <dbReference type="Proteomes" id="UP000664534"/>
    </source>
</evidence>
<feature type="region of interest" description="Disordered" evidence="1">
    <location>
        <begin position="181"/>
        <end position="201"/>
    </location>
</feature>
<evidence type="ECO:0000256" key="1">
    <source>
        <dbReference type="SAM" id="MobiDB-lite"/>
    </source>
</evidence>